<reference evidence="1" key="1">
    <citation type="submission" date="2018-05" db="EMBL/GenBank/DDBJ databases">
        <authorList>
            <person name="Lanie J.A."/>
            <person name="Ng W.-L."/>
            <person name="Kazmierczak K.M."/>
            <person name="Andrzejewski T.M."/>
            <person name="Davidsen T.M."/>
            <person name="Wayne K.J."/>
            <person name="Tettelin H."/>
            <person name="Glass J.I."/>
            <person name="Rusch D."/>
            <person name="Podicherti R."/>
            <person name="Tsui H.-C.T."/>
            <person name="Winkler M.E."/>
        </authorList>
    </citation>
    <scope>NUCLEOTIDE SEQUENCE</scope>
</reference>
<evidence type="ECO:0000313" key="1">
    <source>
        <dbReference type="EMBL" id="SVC54064.1"/>
    </source>
</evidence>
<dbReference type="AlphaFoldDB" id="A0A382MYL7"/>
<protein>
    <submittedName>
        <fullName evidence="1">Uncharacterized protein</fullName>
    </submittedName>
</protein>
<gene>
    <name evidence="1" type="ORF">METZ01_LOCUS306918</name>
</gene>
<dbReference type="EMBL" id="UINC01096842">
    <property type="protein sequence ID" value="SVC54064.1"/>
    <property type="molecule type" value="Genomic_DNA"/>
</dbReference>
<organism evidence="1">
    <name type="scientific">marine metagenome</name>
    <dbReference type="NCBI Taxonomy" id="408172"/>
    <lineage>
        <taxon>unclassified sequences</taxon>
        <taxon>metagenomes</taxon>
        <taxon>ecological metagenomes</taxon>
    </lineage>
</organism>
<name>A0A382MYL7_9ZZZZ</name>
<sequence>MEHIMNDSQKEEFFEIIEEMRHISEKLNVITDEDKAWKTRLQFAMIRDLVWQAEALLKGDTATNDF</sequence>
<accession>A0A382MYL7</accession>
<proteinExistence type="predicted"/>